<dbReference type="Gene3D" id="1.10.520.30">
    <property type="entry name" value="AF1862-like domain"/>
    <property type="match status" value="1"/>
</dbReference>
<dbReference type="GO" id="GO:0005737">
    <property type="term" value="C:cytoplasm"/>
    <property type="evidence" value="ECO:0007669"/>
    <property type="project" value="UniProtKB-SubCell"/>
</dbReference>
<comment type="subcellular location">
    <subcellularLocation>
        <location evidence="1">Cytoplasm</location>
    </subcellularLocation>
</comment>
<evidence type="ECO:0000256" key="5">
    <source>
        <dbReference type="ARBA" id="ARBA00030001"/>
    </source>
</evidence>
<organism evidence="7 8">
    <name type="scientific">Methylacidimicrobium tartarophylax</name>
    <dbReference type="NCBI Taxonomy" id="1041768"/>
    <lineage>
        <taxon>Bacteria</taxon>
        <taxon>Pseudomonadati</taxon>
        <taxon>Verrucomicrobiota</taxon>
        <taxon>Methylacidimicrobium</taxon>
    </lineage>
</organism>
<dbReference type="Proteomes" id="UP000334923">
    <property type="component" value="Unassembled WGS sequence"/>
</dbReference>
<dbReference type="SUPFAM" id="SSF158568">
    <property type="entry name" value="AF1862-like"/>
    <property type="match status" value="1"/>
</dbReference>
<dbReference type="InterPro" id="IPR010160">
    <property type="entry name" value="CRISPR-assoc_prot_Cmr5"/>
</dbReference>
<dbReference type="EMBL" id="CABFVA020000021">
    <property type="protein sequence ID" value="VVM05378.1"/>
    <property type="molecule type" value="Genomic_DNA"/>
</dbReference>
<dbReference type="RefSeq" id="WP_142659550.1">
    <property type="nucleotide sequence ID" value="NZ_CABFVA020000021.1"/>
</dbReference>
<name>A0A5E6MAM6_9BACT</name>
<keyword evidence="8" id="KW-1185">Reference proteome</keyword>
<reference evidence="7 8" key="1">
    <citation type="submission" date="2019-09" db="EMBL/GenBank/DDBJ databases">
        <authorList>
            <person name="Cremers G."/>
        </authorList>
    </citation>
    <scope>NUCLEOTIDE SEQUENCE [LARGE SCALE GENOMIC DNA]</scope>
    <source>
        <strain evidence="7">4A</strain>
    </source>
</reference>
<comment type="similarity">
    <text evidence="2">Belongs to the CRISPR system Cmr5 family.</text>
</comment>
<keyword evidence="4" id="KW-0051">Antiviral defense</keyword>
<evidence type="ECO:0000256" key="1">
    <source>
        <dbReference type="ARBA" id="ARBA00004496"/>
    </source>
</evidence>
<accession>A0A5E6MAM6</accession>
<proteinExistence type="inferred from homology"/>
<keyword evidence="3" id="KW-0963">Cytoplasm</keyword>
<sequence length="115" mass="12934">MQNLEQERACHALKQSKEKNFSRQDVSKLPALILGNGLLATAAFALDGRSRSRMAAAMDAIADHLANRKLTKKRSAEEMLDELSTKNSLNLRLATEEALAYLVYLKRFARNDQEK</sequence>
<evidence type="ECO:0000256" key="3">
    <source>
        <dbReference type="ARBA" id="ARBA00022490"/>
    </source>
</evidence>
<dbReference type="NCBIfam" id="TIGR01881">
    <property type="entry name" value="cas_Cmr5"/>
    <property type="match status" value="1"/>
</dbReference>
<gene>
    <name evidence="7" type="ORF">MAMT_00630</name>
</gene>
<dbReference type="Pfam" id="PF09701">
    <property type="entry name" value="Cas_Cmr5"/>
    <property type="match status" value="1"/>
</dbReference>
<evidence type="ECO:0000256" key="2">
    <source>
        <dbReference type="ARBA" id="ARBA00006161"/>
    </source>
</evidence>
<dbReference type="AlphaFoldDB" id="A0A5E6MAM6"/>
<evidence type="ECO:0000313" key="7">
    <source>
        <dbReference type="EMBL" id="VVM05378.1"/>
    </source>
</evidence>
<feature type="region of interest" description="Disordered" evidence="6">
    <location>
        <begin position="1"/>
        <end position="23"/>
    </location>
</feature>
<evidence type="ECO:0000313" key="8">
    <source>
        <dbReference type="Proteomes" id="UP000334923"/>
    </source>
</evidence>
<dbReference type="InterPro" id="IPR023101">
    <property type="entry name" value="AF1862-like_dom_sf"/>
</dbReference>
<protein>
    <recommendedName>
        <fullName evidence="5">CRISPR type III-B/RAMP module-associated protein Cmr5</fullName>
    </recommendedName>
</protein>
<dbReference type="GO" id="GO:0051607">
    <property type="term" value="P:defense response to virus"/>
    <property type="evidence" value="ECO:0007669"/>
    <property type="project" value="UniProtKB-KW"/>
</dbReference>
<dbReference type="OrthoDB" id="196356at2"/>
<evidence type="ECO:0000256" key="6">
    <source>
        <dbReference type="SAM" id="MobiDB-lite"/>
    </source>
</evidence>
<evidence type="ECO:0000256" key="4">
    <source>
        <dbReference type="ARBA" id="ARBA00023118"/>
    </source>
</evidence>